<protein>
    <submittedName>
        <fullName evidence="1">Uncharacterized protein</fullName>
    </submittedName>
</protein>
<name>A0A226X3Q7_CABSO</name>
<dbReference type="Proteomes" id="UP000214720">
    <property type="component" value="Unassembled WGS sequence"/>
</dbReference>
<comment type="caution">
    <text evidence="1">The sequence shown here is derived from an EMBL/GenBank/DDBJ whole genome shotgun (WGS) entry which is preliminary data.</text>
</comment>
<proteinExistence type="predicted"/>
<reference evidence="2" key="1">
    <citation type="submission" date="2017-01" db="EMBL/GenBank/DDBJ databases">
        <title>Genome Analysis of Deinococcus marmoris KOPRI26562.</title>
        <authorList>
            <person name="Kim J.H."/>
            <person name="Oh H.-M."/>
        </authorList>
    </citation>
    <scope>NUCLEOTIDE SEQUENCE [LARGE SCALE GENOMIC DNA]</scope>
    <source>
        <strain evidence="2">PAMC 26633</strain>
    </source>
</reference>
<evidence type="ECO:0000313" key="2">
    <source>
        <dbReference type="Proteomes" id="UP000214720"/>
    </source>
</evidence>
<gene>
    <name evidence="1" type="ORF">BSU04_15440</name>
</gene>
<evidence type="ECO:0000313" key="1">
    <source>
        <dbReference type="EMBL" id="OXC77630.1"/>
    </source>
</evidence>
<accession>A0A226X3Q7</accession>
<dbReference type="EMBL" id="MTHB01000096">
    <property type="protein sequence ID" value="OXC77630.1"/>
    <property type="molecule type" value="Genomic_DNA"/>
</dbReference>
<sequence length="39" mass="4358">MRFGHVPSICLDERVGGLDYRQSASIGFDRLQLTSIGFD</sequence>
<organism evidence="1 2">
    <name type="scientific">Caballeronia sordidicola</name>
    <name type="common">Burkholderia sordidicola</name>
    <dbReference type="NCBI Taxonomy" id="196367"/>
    <lineage>
        <taxon>Bacteria</taxon>
        <taxon>Pseudomonadati</taxon>
        <taxon>Pseudomonadota</taxon>
        <taxon>Betaproteobacteria</taxon>
        <taxon>Burkholderiales</taxon>
        <taxon>Burkholderiaceae</taxon>
        <taxon>Caballeronia</taxon>
    </lineage>
</organism>
<dbReference type="AlphaFoldDB" id="A0A226X3Q7"/>